<organism evidence="1">
    <name type="scientific">Bradyrhizobium quebecense</name>
    <dbReference type="NCBI Taxonomy" id="2748629"/>
    <lineage>
        <taxon>Bacteria</taxon>
        <taxon>Pseudomonadati</taxon>
        <taxon>Pseudomonadota</taxon>
        <taxon>Alphaproteobacteria</taxon>
        <taxon>Hyphomicrobiales</taxon>
        <taxon>Nitrobacteraceae</taxon>
        <taxon>Bradyrhizobium</taxon>
    </lineage>
</organism>
<dbReference type="EMBL" id="JABWSX010000001">
    <property type="protein sequence ID" value="NVL04596.1"/>
    <property type="molecule type" value="Genomic_DNA"/>
</dbReference>
<evidence type="ECO:0000313" key="1">
    <source>
        <dbReference type="EMBL" id="NVL04596.1"/>
    </source>
</evidence>
<sequence>MIRKSAERFSEKIMLKQADTGVINLNYQPRPQPSCHVRRKMPPEAESLVPPLADFGYARTRQSTRVRLLLARRPDSFSRRMPDQNDITP</sequence>
<comment type="caution">
    <text evidence="1">The sequence shown here is derived from an EMBL/GenBank/DDBJ whole genome shotgun (WGS) entry which is preliminary data.</text>
</comment>
<protein>
    <submittedName>
        <fullName evidence="1">Uncharacterized protein</fullName>
    </submittedName>
</protein>
<name>A0A973WID6_9BRAD</name>
<dbReference type="RefSeq" id="WP_176528823.1">
    <property type="nucleotide sequence ID" value="NZ_CP088022.1"/>
</dbReference>
<accession>A0A973WID6</accession>
<dbReference type="AlphaFoldDB" id="A0A973WID6"/>
<gene>
    <name evidence="1" type="ORF">HU230_02325</name>
</gene>
<proteinExistence type="predicted"/>
<reference evidence="1" key="1">
    <citation type="submission" date="2020-06" db="EMBL/GenBank/DDBJ databases">
        <title>Whole Genome Sequence of Bradyrhizobium sp. Strain 66S1MB.</title>
        <authorList>
            <person name="Bromfield E."/>
            <person name="Cloutier S."/>
        </authorList>
    </citation>
    <scope>NUCLEOTIDE SEQUENCE</scope>
    <source>
        <strain evidence="1">66S1MB</strain>
    </source>
</reference>